<dbReference type="GO" id="GO:0009401">
    <property type="term" value="P:phosphoenolpyruvate-dependent sugar phosphotransferase system"/>
    <property type="evidence" value="ECO:0007669"/>
    <property type="project" value="UniProtKB-KW"/>
</dbReference>
<name>A0A430ARK9_9ENTE</name>
<dbReference type="PROSITE" id="PS00372">
    <property type="entry name" value="PTS_EIIA_TYPE_2_HIS"/>
    <property type="match status" value="1"/>
</dbReference>
<dbReference type="Pfam" id="PF00359">
    <property type="entry name" value="PTS_EIIA_2"/>
    <property type="match status" value="1"/>
</dbReference>
<evidence type="ECO:0000256" key="9">
    <source>
        <dbReference type="ARBA" id="ARBA00029908"/>
    </source>
</evidence>
<dbReference type="GO" id="GO:0005886">
    <property type="term" value="C:plasma membrane"/>
    <property type="evidence" value="ECO:0007669"/>
    <property type="project" value="TreeGrafter"/>
</dbReference>
<dbReference type="OrthoDB" id="1640042at2"/>
<dbReference type="CDD" id="cd00211">
    <property type="entry name" value="PTS_IIA_fru"/>
    <property type="match status" value="1"/>
</dbReference>
<dbReference type="AlphaFoldDB" id="A0A430ARK9"/>
<keyword evidence="3" id="KW-0813">Transport</keyword>
<keyword evidence="6" id="KW-0808">Transferase</keyword>
<comment type="caution">
    <text evidence="13">The sequence shown here is derived from an EMBL/GenBank/DDBJ whole genome shotgun (WGS) entry which is preliminary data.</text>
</comment>
<keyword evidence="4" id="KW-0597">Phosphoprotein</keyword>
<evidence type="ECO:0000256" key="7">
    <source>
        <dbReference type="ARBA" id="ARBA00022683"/>
    </source>
</evidence>
<keyword evidence="8" id="KW-0418">Kinase</keyword>
<dbReference type="GO" id="GO:0090563">
    <property type="term" value="F:protein-phosphocysteine-sugar phosphotransferase activity"/>
    <property type="evidence" value="ECO:0007669"/>
    <property type="project" value="TreeGrafter"/>
</dbReference>
<evidence type="ECO:0000256" key="1">
    <source>
        <dbReference type="ARBA" id="ARBA00002434"/>
    </source>
</evidence>
<evidence type="ECO:0000259" key="12">
    <source>
        <dbReference type="PROSITE" id="PS51094"/>
    </source>
</evidence>
<dbReference type="InterPro" id="IPR050893">
    <property type="entry name" value="Sugar_PTS"/>
</dbReference>
<evidence type="ECO:0000256" key="6">
    <source>
        <dbReference type="ARBA" id="ARBA00022679"/>
    </source>
</evidence>
<dbReference type="PANTHER" id="PTHR30181:SF2">
    <property type="entry name" value="PTS SYSTEM MANNITOL-SPECIFIC EIICBA COMPONENT"/>
    <property type="match status" value="1"/>
</dbReference>
<evidence type="ECO:0000256" key="8">
    <source>
        <dbReference type="ARBA" id="ARBA00022777"/>
    </source>
</evidence>
<accession>A0A430ARK9</accession>
<dbReference type="SUPFAM" id="SSF55804">
    <property type="entry name" value="Phoshotransferase/anion transport protein"/>
    <property type="match status" value="1"/>
</dbReference>
<evidence type="ECO:0000256" key="4">
    <source>
        <dbReference type="ARBA" id="ARBA00022553"/>
    </source>
</evidence>
<proteinExistence type="predicted"/>
<dbReference type="PROSITE" id="PS51094">
    <property type="entry name" value="PTS_EIIA_TYPE_2"/>
    <property type="match status" value="1"/>
</dbReference>
<feature type="domain" description="PTS EIIA type-2" evidence="12">
    <location>
        <begin position="2"/>
        <end position="141"/>
    </location>
</feature>
<keyword evidence="5" id="KW-0762">Sugar transport</keyword>
<evidence type="ECO:0000256" key="5">
    <source>
        <dbReference type="ARBA" id="ARBA00022597"/>
    </source>
</evidence>
<dbReference type="EMBL" id="NGKC01000011">
    <property type="protein sequence ID" value="RSU10690.1"/>
    <property type="molecule type" value="Genomic_DNA"/>
</dbReference>
<dbReference type="RefSeq" id="WP_126814217.1">
    <property type="nucleotide sequence ID" value="NZ_NGKC01000011.1"/>
</dbReference>
<evidence type="ECO:0000256" key="10">
    <source>
        <dbReference type="ARBA" id="ARBA00030956"/>
    </source>
</evidence>
<sequence>MRVFEEKNIRLNQQFKTKKEAIIQAGTVLVENGYVDSSYIEDMLKREKEVSTYIGNNVAIPHGIVKSVDKIHHSGISFLQVPEGVSYEEGIAYLVIGIAGKNNEHLEILGKIANVCSDINNVEMLRFAKDKHEIMKILKEVI</sequence>
<dbReference type="Proteomes" id="UP000286773">
    <property type="component" value="Unassembled WGS sequence"/>
</dbReference>
<organism evidence="13 14">
    <name type="scientific">Vagococcus acidifermentans</name>
    <dbReference type="NCBI Taxonomy" id="564710"/>
    <lineage>
        <taxon>Bacteria</taxon>
        <taxon>Bacillati</taxon>
        <taxon>Bacillota</taxon>
        <taxon>Bacilli</taxon>
        <taxon>Lactobacillales</taxon>
        <taxon>Enterococcaceae</taxon>
        <taxon>Vagococcus</taxon>
    </lineage>
</organism>
<reference evidence="13 14" key="1">
    <citation type="submission" date="2017-05" db="EMBL/GenBank/DDBJ databases">
        <title>Vagococcus spp. assemblies.</title>
        <authorList>
            <person name="Gulvik C.A."/>
        </authorList>
    </citation>
    <scope>NUCLEOTIDE SEQUENCE [LARGE SCALE GENOMIC DNA]</scope>
    <source>
        <strain evidence="13 14">LMG 24798</strain>
    </source>
</reference>
<keyword evidence="7" id="KW-0598">Phosphotransferase system</keyword>
<dbReference type="GO" id="GO:0016301">
    <property type="term" value="F:kinase activity"/>
    <property type="evidence" value="ECO:0007669"/>
    <property type="project" value="UniProtKB-KW"/>
</dbReference>
<keyword evidence="14" id="KW-1185">Reference proteome</keyword>
<gene>
    <name evidence="13" type="ORF">CBF27_10270</name>
</gene>
<evidence type="ECO:0000256" key="3">
    <source>
        <dbReference type="ARBA" id="ARBA00022448"/>
    </source>
</evidence>
<evidence type="ECO:0000313" key="14">
    <source>
        <dbReference type="Proteomes" id="UP000286773"/>
    </source>
</evidence>
<dbReference type="PANTHER" id="PTHR30181">
    <property type="entry name" value="MANNITOL PERMEASE IIC COMPONENT"/>
    <property type="match status" value="1"/>
</dbReference>
<comment type="function">
    <text evidence="1">The phosphoenolpyruvate-dependent sugar phosphotransferase system (sugar PTS), a major carbohydrate active transport system, catalyzes the phosphorylation of incoming sugar substrates concomitantly with their translocation across the cell membrane. The enzyme II CmtAB PTS system is involved in D-mannitol transport.</text>
</comment>
<protein>
    <recommendedName>
        <fullName evidence="2">Mannitol-specific phosphotransferase enzyme IIA component</fullName>
    </recommendedName>
    <alternativeName>
        <fullName evidence="10">EIIA</fullName>
    </alternativeName>
    <alternativeName>
        <fullName evidence="11">EIII</fullName>
    </alternativeName>
    <alternativeName>
        <fullName evidence="9">PTS system mannitol-specific EIIA component</fullName>
    </alternativeName>
</protein>
<evidence type="ECO:0000313" key="13">
    <source>
        <dbReference type="EMBL" id="RSU10690.1"/>
    </source>
</evidence>
<dbReference type="Gene3D" id="3.40.930.10">
    <property type="entry name" value="Mannitol-specific EII, Chain A"/>
    <property type="match status" value="1"/>
</dbReference>
<evidence type="ECO:0000256" key="11">
    <source>
        <dbReference type="ARBA" id="ARBA00030962"/>
    </source>
</evidence>
<dbReference type="InterPro" id="IPR016152">
    <property type="entry name" value="PTrfase/Anion_transptr"/>
</dbReference>
<dbReference type="InterPro" id="IPR002178">
    <property type="entry name" value="PTS_EIIA_type-2_dom"/>
</dbReference>
<evidence type="ECO:0000256" key="2">
    <source>
        <dbReference type="ARBA" id="ARBA00014783"/>
    </source>
</evidence>